<name>C1BN29_CALRO</name>
<dbReference type="AlphaFoldDB" id="C1BN29"/>
<protein>
    <submittedName>
        <fullName evidence="1">Probable arylformamidase</fullName>
    </submittedName>
</protein>
<organism evidence="1">
    <name type="scientific">Caligus rogercresseyi</name>
    <name type="common">Sea louse</name>
    <dbReference type="NCBI Taxonomy" id="217165"/>
    <lineage>
        <taxon>Eukaryota</taxon>
        <taxon>Metazoa</taxon>
        <taxon>Ecdysozoa</taxon>
        <taxon>Arthropoda</taxon>
        <taxon>Crustacea</taxon>
        <taxon>Multicrustacea</taxon>
        <taxon>Hexanauplia</taxon>
        <taxon>Copepoda</taxon>
        <taxon>Siphonostomatoida</taxon>
        <taxon>Caligidae</taxon>
        <taxon>Caligus</taxon>
    </lineage>
</organism>
<gene>
    <name evidence="1" type="primary">AFMID</name>
</gene>
<dbReference type="EMBL" id="BT076008">
    <property type="protein sequence ID" value="ACO10432.1"/>
    <property type="molecule type" value="mRNA"/>
</dbReference>
<dbReference type="Gene3D" id="3.40.50.1820">
    <property type="entry name" value="alpha/beta hydrolase"/>
    <property type="match status" value="1"/>
</dbReference>
<accession>C1BN29</accession>
<dbReference type="InterPro" id="IPR029058">
    <property type="entry name" value="AB_hydrolase_fold"/>
</dbReference>
<reference evidence="1" key="1">
    <citation type="submission" date="2009-03" db="EMBL/GenBank/DDBJ databases">
        <title>Caligus rogercresseyi ESTs and full-length cDNAs.</title>
        <authorList>
            <person name="Yasuike M."/>
            <person name="von Schalburg K."/>
            <person name="Cooper G."/>
            <person name="Leong J."/>
            <person name="Jones S.R.M."/>
            <person name="Koop B.F."/>
        </authorList>
    </citation>
    <scope>NUCLEOTIDE SEQUENCE</scope>
    <source>
        <tissue evidence="1">Whole tissue</tissue>
    </source>
</reference>
<dbReference type="SUPFAM" id="SSF53474">
    <property type="entry name" value="alpha/beta-Hydrolases"/>
    <property type="match status" value="1"/>
</dbReference>
<proteinExistence type="evidence at transcript level"/>
<sequence>MEKLVSPSKWSQRENVCEEHVRIVTSESQRVHATVKDRTTRYYGEKSTNKLEIYGLKNKGRPIFVYISGGYWQELSGDISHYPIQPMVDEGVVGIVVDYTRAPKVNMFEIVDEVIEASKSILDFALENGSKSIILSGHSAGSQLCFMIITSEWFSNLSEEHRSYFKAVFHLSGLFDLKVLLGTYVNDALKMDTEAASLLSPLSPSNLKNWKTSRYLLAI</sequence>
<evidence type="ECO:0000313" key="1">
    <source>
        <dbReference type="EMBL" id="ACO10432.1"/>
    </source>
</evidence>